<feature type="transmembrane region" description="Helical" evidence="7">
    <location>
        <begin position="36"/>
        <end position="56"/>
    </location>
</feature>
<reference evidence="9 10" key="1">
    <citation type="journal article" date="2016" name="Nat. Commun.">
        <title>Ectomycorrhizal ecology is imprinted in the genome of the dominant symbiotic fungus Cenococcum geophilum.</title>
        <authorList>
            <consortium name="DOE Joint Genome Institute"/>
            <person name="Peter M."/>
            <person name="Kohler A."/>
            <person name="Ohm R.A."/>
            <person name="Kuo A."/>
            <person name="Krutzmann J."/>
            <person name="Morin E."/>
            <person name="Arend M."/>
            <person name="Barry K.W."/>
            <person name="Binder M."/>
            <person name="Choi C."/>
            <person name="Clum A."/>
            <person name="Copeland A."/>
            <person name="Grisel N."/>
            <person name="Haridas S."/>
            <person name="Kipfer T."/>
            <person name="LaButti K."/>
            <person name="Lindquist E."/>
            <person name="Lipzen A."/>
            <person name="Maire R."/>
            <person name="Meier B."/>
            <person name="Mihaltcheva S."/>
            <person name="Molinier V."/>
            <person name="Murat C."/>
            <person name="Poggeler S."/>
            <person name="Quandt C.A."/>
            <person name="Sperisen C."/>
            <person name="Tritt A."/>
            <person name="Tisserant E."/>
            <person name="Crous P.W."/>
            <person name="Henrissat B."/>
            <person name="Nehls U."/>
            <person name="Egli S."/>
            <person name="Spatafora J.W."/>
            <person name="Grigoriev I.V."/>
            <person name="Martin F.M."/>
        </authorList>
    </citation>
    <scope>NUCLEOTIDE SEQUENCE [LARGE SCALE GENOMIC DNA]</scope>
    <source>
        <strain evidence="9 10">CBS 207.34</strain>
    </source>
</reference>
<feature type="compositionally biased region" description="Polar residues" evidence="6">
    <location>
        <begin position="120"/>
        <end position="137"/>
    </location>
</feature>
<dbReference type="InterPro" id="IPR049326">
    <property type="entry name" value="Rhodopsin_dom_fungi"/>
</dbReference>
<dbReference type="InterPro" id="IPR052337">
    <property type="entry name" value="SAT4-like"/>
</dbReference>
<keyword evidence="2 7" id="KW-0812">Transmembrane</keyword>
<evidence type="ECO:0000256" key="6">
    <source>
        <dbReference type="SAM" id="MobiDB-lite"/>
    </source>
</evidence>
<evidence type="ECO:0000256" key="4">
    <source>
        <dbReference type="ARBA" id="ARBA00023136"/>
    </source>
</evidence>
<evidence type="ECO:0000256" key="7">
    <source>
        <dbReference type="SAM" id="Phobius"/>
    </source>
</evidence>
<keyword evidence="4 7" id="KW-0472">Membrane</keyword>
<evidence type="ECO:0000313" key="10">
    <source>
        <dbReference type="Proteomes" id="UP000250140"/>
    </source>
</evidence>
<evidence type="ECO:0000256" key="1">
    <source>
        <dbReference type="ARBA" id="ARBA00004141"/>
    </source>
</evidence>
<feature type="domain" description="Rhodopsin" evidence="8">
    <location>
        <begin position="2"/>
        <end position="101"/>
    </location>
</feature>
<feature type="non-terminal residue" evidence="9">
    <location>
        <position position="137"/>
    </location>
</feature>
<dbReference type="OrthoDB" id="444631at2759"/>
<evidence type="ECO:0000256" key="2">
    <source>
        <dbReference type="ARBA" id="ARBA00022692"/>
    </source>
</evidence>
<evidence type="ECO:0000313" key="9">
    <source>
        <dbReference type="EMBL" id="OCL13370.1"/>
    </source>
</evidence>
<keyword evidence="3 7" id="KW-1133">Transmembrane helix</keyword>
<sequence>RLYFANAGINIVTDCTILILPMPFIKKLQIPKRQKITLMVILSIGTFTRLTSMLRLHALYVLSKSKDPTWDQPATAYWSAIGLNTAIICACVPVLRPLVSRISPHFLSANRTQRADYDSGSGNNNLQKGHSNRLPNF</sequence>
<organism evidence="9 10">
    <name type="scientific">Glonium stellatum</name>
    <dbReference type="NCBI Taxonomy" id="574774"/>
    <lineage>
        <taxon>Eukaryota</taxon>
        <taxon>Fungi</taxon>
        <taxon>Dikarya</taxon>
        <taxon>Ascomycota</taxon>
        <taxon>Pezizomycotina</taxon>
        <taxon>Dothideomycetes</taxon>
        <taxon>Pleosporomycetidae</taxon>
        <taxon>Gloniales</taxon>
        <taxon>Gloniaceae</taxon>
        <taxon>Glonium</taxon>
    </lineage>
</organism>
<gene>
    <name evidence="9" type="ORF">AOQ84DRAFT_283276</name>
</gene>
<dbReference type="PANTHER" id="PTHR33048:SF47">
    <property type="entry name" value="INTEGRAL MEMBRANE PROTEIN-RELATED"/>
    <property type="match status" value="1"/>
</dbReference>
<feature type="region of interest" description="Disordered" evidence="6">
    <location>
        <begin position="113"/>
        <end position="137"/>
    </location>
</feature>
<dbReference type="Proteomes" id="UP000250140">
    <property type="component" value="Unassembled WGS sequence"/>
</dbReference>
<evidence type="ECO:0000256" key="3">
    <source>
        <dbReference type="ARBA" id="ARBA00022989"/>
    </source>
</evidence>
<evidence type="ECO:0000256" key="5">
    <source>
        <dbReference type="ARBA" id="ARBA00038359"/>
    </source>
</evidence>
<feature type="transmembrane region" description="Helical" evidence="7">
    <location>
        <begin position="76"/>
        <end position="95"/>
    </location>
</feature>
<proteinExistence type="inferred from homology"/>
<comment type="similarity">
    <text evidence="5">Belongs to the SAT4 family.</text>
</comment>
<comment type="subcellular location">
    <subcellularLocation>
        <location evidence="1">Membrane</location>
        <topology evidence="1">Multi-pass membrane protein</topology>
    </subcellularLocation>
</comment>
<dbReference type="Pfam" id="PF20684">
    <property type="entry name" value="Fung_rhodopsin"/>
    <property type="match status" value="1"/>
</dbReference>
<dbReference type="GO" id="GO:0016020">
    <property type="term" value="C:membrane"/>
    <property type="evidence" value="ECO:0007669"/>
    <property type="project" value="UniProtKB-SubCell"/>
</dbReference>
<dbReference type="EMBL" id="KV748731">
    <property type="protein sequence ID" value="OCL13370.1"/>
    <property type="molecule type" value="Genomic_DNA"/>
</dbReference>
<keyword evidence="10" id="KW-1185">Reference proteome</keyword>
<protein>
    <recommendedName>
        <fullName evidence="8">Rhodopsin domain-containing protein</fullName>
    </recommendedName>
</protein>
<dbReference type="AlphaFoldDB" id="A0A8E2JXK6"/>
<name>A0A8E2JXK6_9PEZI</name>
<evidence type="ECO:0000259" key="8">
    <source>
        <dbReference type="Pfam" id="PF20684"/>
    </source>
</evidence>
<dbReference type="PANTHER" id="PTHR33048">
    <property type="entry name" value="PTH11-LIKE INTEGRAL MEMBRANE PROTEIN (AFU_ORTHOLOGUE AFUA_5G11245)"/>
    <property type="match status" value="1"/>
</dbReference>
<accession>A0A8E2JXK6</accession>